<dbReference type="SUPFAM" id="SSF53850">
    <property type="entry name" value="Periplasmic binding protein-like II"/>
    <property type="match status" value="1"/>
</dbReference>
<proteinExistence type="predicted"/>
<dbReference type="Proteomes" id="UP000767854">
    <property type="component" value="Unassembled WGS sequence"/>
</dbReference>
<dbReference type="PANTHER" id="PTHR30024:SF46">
    <property type="entry name" value="ABC TRANSPORTER, SUBSTRATE-BINDING LIPOPROTEIN"/>
    <property type="match status" value="1"/>
</dbReference>
<dbReference type="PANTHER" id="PTHR30024">
    <property type="entry name" value="ALIPHATIC SULFONATES-BINDING PROTEIN-RELATED"/>
    <property type="match status" value="1"/>
</dbReference>
<name>A0ABS2MPD6_9FIRM</name>
<accession>A0ABS2MPD6</accession>
<dbReference type="EMBL" id="JAFBDT010000004">
    <property type="protein sequence ID" value="MBM7561266.1"/>
    <property type="molecule type" value="Genomic_DNA"/>
</dbReference>
<evidence type="ECO:0000313" key="3">
    <source>
        <dbReference type="Proteomes" id="UP000767854"/>
    </source>
</evidence>
<feature type="chain" id="PRO_5045480939" evidence="1">
    <location>
        <begin position="21"/>
        <end position="345"/>
    </location>
</feature>
<keyword evidence="1" id="KW-0732">Signal</keyword>
<feature type="signal peptide" evidence="1">
    <location>
        <begin position="1"/>
        <end position="20"/>
    </location>
</feature>
<protein>
    <submittedName>
        <fullName evidence="2">NitT/TauT family transport system substrate-binding protein</fullName>
    </submittedName>
</protein>
<dbReference type="Pfam" id="PF13379">
    <property type="entry name" value="NMT1_2"/>
    <property type="match status" value="1"/>
</dbReference>
<dbReference type="InterPro" id="IPR027024">
    <property type="entry name" value="UCP027386_ABC_sbc_TM0202"/>
</dbReference>
<evidence type="ECO:0000313" key="2">
    <source>
        <dbReference type="EMBL" id="MBM7561266.1"/>
    </source>
</evidence>
<keyword evidence="3" id="KW-1185">Reference proteome</keyword>
<organism evidence="2 3">
    <name type="scientific">Fusibacter tunisiensis</name>
    <dbReference type="NCBI Taxonomy" id="1008308"/>
    <lineage>
        <taxon>Bacteria</taxon>
        <taxon>Bacillati</taxon>
        <taxon>Bacillota</taxon>
        <taxon>Clostridia</taxon>
        <taxon>Eubacteriales</taxon>
        <taxon>Eubacteriales Family XII. Incertae Sedis</taxon>
        <taxon>Fusibacter</taxon>
    </lineage>
</organism>
<comment type="caution">
    <text evidence="2">The sequence shown here is derived from an EMBL/GenBank/DDBJ whole genome shotgun (WGS) entry which is preliminary data.</text>
</comment>
<sequence length="345" mass="38168">MKKNLVILGALIALVLTGCSQDTVVETDVLETQPATIAESTEVEETAPPLDIRVITPEGATTIAMLKMIYEQPEMGDNFKVHYESINSTDLLASQIIAEEVDFAIIPTNLAIKLYNKGIPYEFVSVNTHGNLYMVTSEDISTWEALKGKDVYMIGQGLVPDLIFRSLLTANGLDPETDLNLIYLAGTTEVGPTFIAGKSTITIMPEPVLSTLKIKDVEYKVLFDLQEEYDKISGFDGGFPQSGLVVRKAIAEAYPELVDAFEKNLTDSGLWLHLSPDMAASYAEQLELGIPTPVFLNAIPGMNIRHENAYENREKVEHFFELLMQDAPESIGGKMPDENFYYRGE</sequence>
<gene>
    <name evidence="2" type="ORF">JOC49_000786</name>
</gene>
<reference evidence="2 3" key="1">
    <citation type="submission" date="2021-01" db="EMBL/GenBank/DDBJ databases">
        <title>Genomic Encyclopedia of Type Strains, Phase IV (KMG-IV): sequencing the most valuable type-strain genomes for metagenomic binning, comparative biology and taxonomic classification.</title>
        <authorList>
            <person name="Goeker M."/>
        </authorList>
    </citation>
    <scope>NUCLEOTIDE SEQUENCE [LARGE SCALE GENOMIC DNA]</scope>
    <source>
        <strain evidence="2 3">DSM 24436</strain>
    </source>
</reference>
<dbReference type="PROSITE" id="PS51257">
    <property type="entry name" value="PROKAR_LIPOPROTEIN"/>
    <property type="match status" value="1"/>
</dbReference>
<dbReference type="PIRSF" id="PIRSF027386">
    <property type="entry name" value="UCP027386_ABC_sbc_TM0202"/>
    <property type="match status" value="1"/>
</dbReference>
<evidence type="ECO:0000256" key="1">
    <source>
        <dbReference type="SAM" id="SignalP"/>
    </source>
</evidence>
<dbReference type="Gene3D" id="3.40.190.10">
    <property type="entry name" value="Periplasmic binding protein-like II"/>
    <property type="match status" value="2"/>
</dbReference>
<dbReference type="RefSeq" id="WP_204662586.1">
    <property type="nucleotide sequence ID" value="NZ_JAFBDT010000004.1"/>
</dbReference>